<dbReference type="Pfam" id="PF02378">
    <property type="entry name" value="PTS_EIIC"/>
    <property type="match status" value="1"/>
</dbReference>
<evidence type="ECO:0000256" key="9">
    <source>
        <dbReference type="SAM" id="Phobius"/>
    </source>
</evidence>
<evidence type="ECO:0000313" key="12">
    <source>
        <dbReference type="Proteomes" id="UP000361836"/>
    </source>
</evidence>
<feature type="transmembrane region" description="Helical" evidence="9">
    <location>
        <begin position="241"/>
        <end position="261"/>
    </location>
</feature>
<feature type="transmembrane region" description="Helical" evidence="9">
    <location>
        <begin position="166"/>
        <end position="191"/>
    </location>
</feature>
<dbReference type="RefSeq" id="WP_152076335.1">
    <property type="nucleotide sequence ID" value="NZ_CAAKNU010000025.1"/>
</dbReference>
<evidence type="ECO:0000256" key="2">
    <source>
        <dbReference type="ARBA" id="ARBA00022448"/>
    </source>
</evidence>
<evidence type="ECO:0000256" key="8">
    <source>
        <dbReference type="ARBA" id="ARBA00023136"/>
    </source>
</evidence>
<evidence type="ECO:0000256" key="1">
    <source>
        <dbReference type="ARBA" id="ARBA00004651"/>
    </source>
</evidence>
<gene>
    <name evidence="11" type="primary">bglF_1</name>
    <name evidence="11" type="ORF">KCJAJFAP_00013</name>
</gene>
<feature type="transmembrane region" description="Helical" evidence="9">
    <location>
        <begin position="61"/>
        <end position="83"/>
    </location>
</feature>
<keyword evidence="2" id="KW-0813">Transport</keyword>
<dbReference type="EMBL" id="CABWIE010000019">
    <property type="protein sequence ID" value="VWL94356.1"/>
    <property type="molecule type" value="Genomic_DNA"/>
</dbReference>
<keyword evidence="6 9" id="KW-0812">Transmembrane</keyword>
<feature type="transmembrane region" description="Helical" evidence="9">
    <location>
        <begin position="299"/>
        <end position="326"/>
    </location>
</feature>
<evidence type="ECO:0000313" key="11">
    <source>
        <dbReference type="EMBL" id="VWL94356.1"/>
    </source>
</evidence>
<name>A0A5K1IYZ7_9ACTN</name>
<protein>
    <submittedName>
        <fullName evidence="11">PTS system beta-glucoside-specific EIIBCA component</fullName>
    </submittedName>
</protein>
<dbReference type="GO" id="GO:0005886">
    <property type="term" value="C:plasma membrane"/>
    <property type="evidence" value="ECO:0007669"/>
    <property type="project" value="UniProtKB-SubCell"/>
</dbReference>
<dbReference type="Proteomes" id="UP000361836">
    <property type="component" value="Unassembled WGS sequence"/>
</dbReference>
<feature type="transmembrane region" description="Helical" evidence="9">
    <location>
        <begin position="95"/>
        <end position="120"/>
    </location>
</feature>
<dbReference type="PROSITE" id="PS51103">
    <property type="entry name" value="PTS_EIIC_TYPE_1"/>
    <property type="match status" value="1"/>
</dbReference>
<comment type="subcellular location">
    <subcellularLocation>
        <location evidence="1">Cell membrane</location>
        <topology evidence="1">Multi-pass membrane protein</topology>
    </subcellularLocation>
</comment>
<keyword evidence="8 9" id="KW-0472">Membrane</keyword>
<feature type="domain" description="PTS EIIC type-1" evidence="10">
    <location>
        <begin position="23"/>
        <end position="372"/>
    </location>
</feature>
<dbReference type="GO" id="GO:0015771">
    <property type="term" value="P:trehalose transport"/>
    <property type="evidence" value="ECO:0007669"/>
    <property type="project" value="TreeGrafter"/>
</dbReference>
<reference evidence="11 12" key="1">
    <citation type="submission" date="2019-10" db="EMBL/GenBank/DDBJ databases">
        <authorList>
            <person name="Wolf R A."/>
        </authorList>
    </citation>
    <scope>NUCLEOTIDE SEQUENCE [LARGE SCALE GENOMIC DNA]</scope>
    <source>
        <strain evidence="11">Collinsella_aerofaciens_MC2</strain>
    </source>
</reference>
<evidence type="ECO:0000256" key="3">
    <source>
        <dbReference type="ARBA" id="ARBA00022475"/>
    </source>
</evidence>
<keyword evidence="3" id="KW-1003">Cell membrane</keyword>
<dbReference type="AlphaFoldDB" id="A0A5K1IYZ7"/>
<dbReference type="GO" id="GO:0090589">
    <property type="term" value="F:protein-phosphocysteine-trehalose phosphotransferase system transporter activity"/>
    <property type="evidence" value="ECO:0007669"/>
    <property type="project" value="TreeGrafter"/>
</dbReference>
<accession>A0A5K1IYZ7</accession>
<keyword evidence="5" id="KW-0598">Phosphotransferase system</keyword>
<keyword evidence="12" id="KW-1185">Reference proteome</keyword>
<keyword evidence="7 9" id="KW-1133">Transmembrane helix</keyword>
<feature type="transmembrane region" description="Helical" evidence="9">
    <location>
        <begin position="203"/>
        <end position="229"/>
    </location>
</feature>
<sequence length="377" mass="39944">MTTTQAPEKTPNAFQRGVNAVIDLLSSFFLPIINLLVSVGILKGILTLLQVSGMVTDDSTTYAILNAMADSLFYFIPVFLAYTSSKRFDVDTVTAVLLGCILVYPSITTIMAADAPVYLFGLELSKATYSSSVIPILLAIYCASWVQKACYKIIPETFRGLFTPPITIIVIVPLTLAVFGPLGTIVGGWLAQGYEAVYSLSPLVAGALIGAFQPFLVILGLHWALFPIAMNNVAVYGFDTIMALFGGAIFAQGGAALAVALKTKNKKFRSQAISASLTTLLGITEPAMYGVNLRLKKPMVCACVAGGIGSAVAGLFGCAGTAFALPALTTLPVFMSRAFVPFCISLALAFGLAFLFTLFVPIDDVTEEEMEAEEQSA</sequence>
<dbReference type="InterPro" id="IPR003352">
    <property type="entry name" value="PTS_EIIC"/>
</dbReference>
<feature type="transmembrane region" description="Helical" evidence="9">
    <location>
        <begin position="127"/>
        <end position="146"/>
    </location>
</feature>
<dbReference type="InterPro" id="IPR050558">
    <property type="entry name" value="PTS_Sugar-Specific_Components"/>
</dbReference>
<evidence type="ECO:0000259" key="10">
    <source>
        <dbReference type="PROSITE" id="PS51103"/>
    </source>
</evidence>
<proteinExistence type="predicted"/>
<dbReference type="GO" id="GO:0009401">
    <property type="term" value="P:phosphoenolpyruvate-dependent sugar phosphotransferase system"/>
    <property type="evidence" value="ECO:0007669"/>
    <property type="project" value="UniProtKB-KW"/>
</dbReference>
<keyword evidence="4" id="KW-0762">Sugar transport</keyword>
<feature type="transmembrane region" description="Helical" evidence="9">
    <location>
        <begin position="28"/>
        <end position="49"/>
    </location>
</feature>
<dbReference type="InterPro" id="IPR013013">
    <property type="entry name" value="PTS_EIIC_1"/>
</dbReference>
<dbReference type="GO" id="GO:0008982">
    <property type="term" value="F:protein-N(PI)-phosphohistidine-sugar phosphotransferase activity"/>
    <property type="evidence" value="ECO:0007669"/>
    <property type="project" value="InterPro"/>
</dbReference>
<feature type="transmembrane region" description="Helical" evidence="9">
    <location>
        <begin position="338"/>
        <end position="360"/>
    </location>
</feature>
<evidence type="ECO:0000256" key="6">
    <source>
        <dbReference type="ARBA" id="ARBA00022692"/>
    </source>
</evidence>
<organism evidence="11 12">
    <name type="scientific">Collinsella aerofaciens</name>
    <dbReference type="NCBI Taxonomy" id="74426"/>
    <lineage>
        <taxon>Bacteria</taxon>
        <taxon>Bacillati</taxon>
        <taxon>Actinomycetota</taxon>
        <taxon>Coriobacteriia</taxon>
        <taxon>Coriobacteriales</taxon>
        <taxon>Coriobacteriaceae</taxon>
        <taxon>Collinsella</taxon>
    </lineage>
</organism>
<evidence type="ECO:0000256" key="4">
    <source>
        <dbReference type="ARBA" id="ARBA00022597"/>
    </source>
</evidence>
<evidence type="ECO:0000256" key="5">
    <source>
        <dbReference type="ARBA" id="ARBA00022683"/>
    </source>
</evidence>
<evidence type="ECO:0000256" key="7">
    <source>
        <dbReference type="ARBA" id="ARBA00022989"/>
    </source>
</evidence>
<dbReference type="PANTHER" id="PTHR30175">
    <property type="entry name" value="PHOSPHOTRANSFERASE SYSTEM TRANSPORT PROTEIN"/>
    <property type="match status" value="1"/>
</dbReference>
<dbReference type="PANTHER" id="PTHR30175:SF1">
    <property type="entry name" value="PTS SYSTEM ARBUTIN-, CELLOBIOSE-, AND SALICIN-SPECIFIC EIIBC COMPONENT-RELATED"/>
    <property type="match status" value="1"/>
</dbReference>